<accession>A0A8J2XTF7</accession>
<gene>
    <name evidence="1" type="ORF">GCM10011511_27930</name>
</gene>
<keyword evidence="2" id="KW-1185">Reference proteome</keyword>
<comment type="caution">
    <text evidence="1">The sequence shown here is derived from an EMBL/GenBank/DDBJ whole genome shotgun (WGS) entry which is preliminary data.</text>
</comment>
<evidence type="ECO:0000313" key="2">
    <source>
        <dbReference type="Proteomes" id="UP000607559"/>
    </source>
</evidence>
<dbReference type="EMBL" id="BMJC01000003">
    <property type="protein sequence ID" value="GGB03045.1"/>
    <property type="molecule type" value="Genomic_DNA"/>
</dbReference>
<sequence>MPKPAIAAIVILSILLVLALSFIISGPNNQQGDDQGVAVDHDGSVETVLSVEHADSTHDVILTTHKVWIKSGVYSTIVHRDTIPTLDSLNTTAENSVGDTKTVRAKKDYQLFITVK</sequence>
<dbReference type="RefSeq" id="WP_188932647.1">
    <property type="nucleotide sequence ID" value="NZ_BMJC01000003.1"/>
</dbReference>
<organism evidence="1 2">
    <name type="scientific">Puia dinghuensis</name>
    <dbReference type="NCBI Taxonomy" id="1792502"/>
    <lineage>
        <taxon>Bacteria</taxon>
        <taxon>Pseudomonadati</taxon>
        <taxon>Bacteroidota</taxon>
        <taxon>Chitinophagia</taxon>
        <taxon>Chitinophagales</taxon>
        <taxon>Chitinophagaceae</taxon>
        <taxon>Puia</taxon>
    </lineage>
</organism>
<protein>
    <submittedName>
        <fullName evidence="1">Uncharacterized protein</fullName>
    </submittedName>
</protein>
<name>A0A8J2XTF7_9BACT</name>
<dbReference type="Proteomes" id="UP000607559">
    <property type="component" value="Unassembled WGS sequence"/>
</dbReference>
<evidence type="ECO:0000313" key="1">
    <source>
        <dbReference type="EMBL" id="GGB03045.1"/>
    </source>
</evidence>
<dbReference type="AlphaFoldDB" id="A0A8J2XTF7"/>
<reference evidence="1" key="2">
    <citation type="submission" date="2020-09" db="EMBL/GenBank/DDBJ databases">
        <authorList>
            <person name="Sun Q."/>
            <person name="Zhou Y."/>
        </authorList>
    </citation>
    <scope>NUCLEOTIDE SEQUENCE</scope>
    <source>
        <strain evidence="1">CGMCC 1.15448</strain>
    </source>
</reference>
<proteinExistence type="predicted"/>
<reference evidence="1" key="1">
    <citation type="journal article" date="2014" name="Int. J. Syst. Evol. Microbiol.">
        <title>Complete genome sequence of Corynebacterium casei LMG S-19264T (=DSM 44701T), isolated from a smear-ripened cheese.</title>
        <authorList>
            <consortium name="US DOE Joint Genome Institute (JGI-PGF)"/>
            <person name="Walter F."/>
            <person name="Albersmeier A."/>
            <person name="Kalinowski J."/>
            <person name="Ruckert C."/>
        </authorList>
    </citation>
    <scope>NUCLEOTIDE SEQUENCE</scope>
    <source>
        <strain evidence="1">CGMCC 1.15448</strain>
    </source>
</reference>